<organism evidence="3 4">
    <name type="scientific">Microvenator marinus</name>
    <dbReference type="NCBI Taxonomy" id="2600177"/>
    <lineage>
        <taxon>Bacteria</taxon>
        <taxon>Deltaproteobacteria</taxon>
        <taxon>Bradymonadales</taxon>
        <taxon>Microvenatoraceae</taxon>
        <taxon>Microvenator</taxon>
    </lineage>
</organism>
<accession>A0A5B8XQT7</accession>
<evidence type="ECO:0000313" key="3">
    <source>
        <dbReference type="EMBL" id="QED27348.1"/>
    </source>
</evidence>
<feature type="transmembrane region" description="Helical" evidence="1">
    <location>
        <begin position="38"/>
        <end position="61"/>
    </location>
</feature>
<feature type="transmembrane region" description="Helical" evidence="1">
    <location>
        <begin position="12"/>
        <end position="32"/>
    </location>
</feature>
<gene>
    <name evidence="3" type="ORF">FRD01_08870</name>
</gene>
<dbReference type="AlphaFoldDB" id="A0A5B8XQT7"/>
<dbReference type="InterPro" id="IPR005804">
    <property type="entry name" value="FA_desaturase_dom"/>
</dbReference>
<reference evidence="3 4" key="1">
    <citation type="submission" date="2019-08" db="EMBL/GenBank/DDBJ databases">
        <authorList>
            <person name="Liang Q."/>
        </authorList>
    </citation>
    <scope>NUCLEOTIDE SEQUENCE [LARGE SCALE GENOMIC DNA]</scope>
    <source>
        <strain evidence="3 4">V1718</strain>
    </source>
</reference>
<feature type="transmembrane region" description="Helical" evidence="1">
    <location>
        <begin position="137"/>
        <end position="164"/>
    </location>
</feature>
<name>A0A5B8XQT7_9DELT</name>
<proteinExistence type="predicted"/>
<dbReference type="RefSeq" id="WP_146959033.1">
    <property type="nucleotide sequence ID" value="NZ_CP042467.1"/>
</dbReference>
<sequence length="237" mass="27924">MKPTKIEHWGLKGLLSAGLIFALWGSLLSYLLLSEFAIWKLGLIIFQTMLYTGLFITAHDAMHGTVIPSNRKLNDIIGWAAVLLYALFSFRKLRERHTLHHDHPGQEEDPDFHDGEHSGFWAWYWRFLTHYVTWKQILGMAIIFNVLEHLVGVSLVNLLVFWVLPSLLSTLQLFYFGTYLPHRGEHDNPHHARSNTYSEMVSFLTCYHFGYHFEHHEYPWAPWWYLPTVFKKERDLA</sequence>
<feature type="domain" description="Fatty acid desaturase" evidence="2">
    <location>
        <begin position="42"/>
        <end position="135"/>
    </location>
</feature>
<feature type="domain" description="Fatty acid desaturase" evidence="2">
    <location>
        <begin position="137"/>
        <end position="235"/>
    </location>
</feature>
<dbReference type="EMBL" id="CP042467">
    <property type="protein sequence ID" value="QED27348.1"/>
    <property type="molecule type" value="Genomic_DNA"/>
</dbReference>
<feature type="transmembrane region" description="Helical" evidence="1">
    <location>
        <begin position="73"/>
        <end position="90"/>
    </location>
</feature>
<dbReference type="OrthoDB" id="9792534at2"/>
<keyword evidence="1" id="KW-0812">Transmembrane</keyword>
<evidence type="ECO:0000256" key="1">
    <source>
        <dbReference type="SAM" id="Phobius"/>
    </source>
</evidence>
<dbReference type="Proteomes" id="UP000321595">
    <property type="component" value="Chromosome"/>
</dbReference>
<keyword evidence="4" id="KW-1185">Reference proteome</keyword>
<dbReference type="Pfam" id="PF00487">
    <property type="entry name" value="FA_desaturase"/>
    <property type="match status" value="2"/>
</dbReference>
<protein>
    <submittedName>
        <fullName evidence="3">Beta-carotene ketolase</fullName>
    </submittedName>
</protein>
<evidence type="ECO:0000313" key="4">
    <source>
        <dbReference type="Proteomes" id="UP000321595"/>
    </source>
</evidence>
<dbReference type="KEGG" id="bbae:FRD01_08870"/>
<keyword evidence="1" id="KW-0472">Membrane</keyword>
<dbReference type="GO" id="GO:0006629">
    <property type="term" value="P:lipid metabolic process"/>
    <property type="evidence" value="ECO:0007669"/>
    <property type="project" value="InterPro"/>
</dbReference>
<keyword evidence="1" id="KW-1133">Transmembrane helix</keyword>
<evidence type="ECO:0000259" key="2">
    <source>
        <dbReference type="Pfam" id="PF00487"/>
    </source>
</evidence>